<feature type="compositionally biased region" description="Basic and acidic residues" evidence="2">
    <location>
        <begin position="511"/>
        <end position="535"/>
    </location>
</feature>
<dbReference type="FunCoup" id="A0A482WPL3">
    <property type="interactions" value="16"/>
</dbReference>
<name>A0A482WPL3_LAOST</name>
<comment type="caution">
    <text evidence="4">The sequence shown here is derived from an EMBL/GenBank/DDBJ whole genome shotgun (WGS) entry which is preliminary data.</text>
</comment>
<dbReference type="Gene3D" id="1.20.58.120">
    <property type="entry name" value="BAG domain"/>
    <property type="match status" value="1"/>
</dbReference>
<evidence type="ECO:0000256" key="1">
    <source>
        <dbReference type="ARBA" id="ARBA00023186"/>
    </source>
</evidence>
<keyword evidence="5" id="KW-1185">Reference proteome</keyword>
<dbReference type="InterPro" id="IPR036533">
    <property type="entry name" value="BAG_dom_sf"/>
</dbReference>
<dbReference type="SUPFAM" id="SSF63491">
    <property type="entry name" value="BAG domain"/>
    <property type="match status" value="1"/>
</dbReference>
<feature type="compositionally biased region" description="Polar residues" evidence="2">
    <location>
        <begin position="232"/>
        <end position="244"/>
    </location>
</feature>
<proteinExistence type="predicted"/>
<dbReference type="InterPro" id="IPR039773">
    <property type="entry name" value="BAG_chaperone_regulator"/>
</dbReference>
<feature type="compositionally biased region" description="Basic and acidic residues" evidence="2">
    <location>
        <begin position="65"/>
        <end position="93"/>
    </location>
</feature>
<evidence type="ECO:0000313" key="5">
    <source>
        <dbReference type="Proteomes" id="UP000291343"/>
    </source>
</evidence>
<dbReference type="InterPro" id="IPR003103">
    <property type="entry name" value="BAG_domain"/>
</dbReference>
<feature type="region of interest" description="Disordered" evidence="2">
    <location>
        <begin position="458"/>
        <end position="535"/>
    </location>
</feature>
<organism evidence="4 5">
    <name type="scientific">Laodelphax striatellus</name>
    <name type="common">Small brown planthopper</name>
    <name type="synonym">Delphax striatella</name>
    <dbReference type="NCBI Taxonomy" id="195883"/>
    <lineage>
        <taxon>Eukaryota</taxon>
        <taxon>Metazoa</taxon>
        <taxon>Ecdysozoa</taxon>
        <taxon>Arthropoda</taxon>
        <taxon>Hexapoda</taxon>
        <taxon>Insecta</taxon>
        <taxon>Pterygota</taxon>
        <taxon>Neoptera</taxon>
        <taxon>Paraneoptera</taxon>
        <taxon>Hemiptera</taxon>
        <taxon>Auchenorrhyncha</taxon>
        <taxon>Fulgoroidea</taxon>
        <taxon>Delphacidae</taxon>
        <taxon>Criomorphinae</taxon>
        <taxon>Laodelphax</taxon>
    </lineage>
</organism>
<dbReference type="GO" id="GO:0051087">
    <property type="term" value="F:protein-folding chaperone binding"/>
    <property type="evidence" value="ECO:0007669"/>
    <property type="project" value="InterPro"/>
</dbReference>
<keyword evidence="1" id="KW-0143">Chaperone</keyword>
<dbReference type="SMART" id="SM00264">
    <property type="entry name" value="BAG"/>
    <property type="match status" value="1"/>
</dbReference>
<feature type="compositionally biased region" description="Low complexity" evidence="2">
    <location>
        <begin position="278"/>
        <end position="341"/>
    </location>
</feature>
<dbReference type="EMBL" id="QKKF02028332">
    <property type="protein sequence ID" value="RZF35438.1"/>
    <property type="molecule type" value="Genomic_DNA"/>
</dbReference>
<dbReference type="GO" id="GO:0005829">
    <property type="term" value="C:cytosol"/>
    <property type="evidence" value="ECO:0007669"/>
    <property type="project" value="TreeGrafter"/>
</dbReference>
<dbReference type="STRING" id="195883.A0A482WPL3"/>
<reference evidence="4 5" key="1">
    <citation type="journal article" date="2017" name="Gigascience">
        <title>Genome sequence of the small brown planthopper, Laodelphax striatellus.</title>
        <authorList>
            <person name="Zhu J."/>
            <person name="Jiang F."/>
            <person name="Wang X."/>
            <person name="Yang P."/>
            <person name="Bao Y."/>
            <person name="Zhao W."/>
            <person name="Wang W."/>
            <person name="Lu H."/>
            <person name="Wang Q."/>
            <person name="Cui N."/>
            <person name="Li J."/>
            <person name="Chen X."/>
            <person name="Luo L."/>
            <person name="Yu J."/>
            <person name="Kang L."/>
            <person name="Cui F."/>
        </authorList>
    </citation>
    <scope>NUCLEOTIDE SEQUENCE [LARGE SCALE GENOMIC DNA]</scope>
    <source>
        <strain evidence="4">Lst14</strain>
    </source>
</reference>
<evidence type="ECO:0000256" key="2">
    <source>
        <dbReference type="SAM" id="MobiDB-lite"/>
    </source>
</evidence>
<gene>
    <name evidence="4" type="ORF">LSTR_LSTR006982</name>
</gene>
<feature type="compositionally biased region" description="Low complexity" evidence="2">
    <location>
        <begin position="130"/>
        <end position="146"/>
    </location>
</feature>
<evidence type="ECO:0000259" key="3">
    <source>
        <dbReference type="PROSITE" id="PS51035"/>
    </source>
</evidence>
<feature type="compositionally biased region" description="Basic and acidic residues" evidence="2">
    <location>
        <begin position="465"/>
        <end position="477"/>
    </location>
</feature>
<dbReference type="GO" id="GO:0005634">
    <property type="term" value="C:nucleus"/>
    <property type="evidence" value="ECO:0007669"/>
    <property type="project" value="TreeGrafter"/>
</dbReference>
<feature type="domain" description="BAG" evidence="3">
    <location>
        <begin position="380"/>
        <end position="458"/>
    </location>
</feature>
<sequence length="535" mass="60096">MFRERPRTRLSDRIRGKSGDEVFQELRQELDKDRKMFFDSNPNWGFTPASSAFPRRHMFSDEDDLPTRGRSTDLRSHLEDLANRHPEFADHLRSPPGWVSDLRGGKWSAGRSASRDRPYFEGQGQTTADPSSQGHEQPQQQQGQQESCDGASASGLNQHGLRNTVPDINSQATNEVRNQRSMSAPPDSNRSNSTSTGPTQQRFVSKIEINPVNPATGQTAADSKPPVPPTSKPNNMQNQPQHKTSTVRHIPIFVEGRDEPILPKNVDQEYVPPPPQPQQNSQQWQQNSQPRQQQQFTSGHQFQPQRKQSQQSYQGQQHHQSASPPPQQQYQAPYQAHHQSASPPPQQQRPHDQTDSVPNQQQQQQPPPAPEQPKVNVNDPIYKVQCIQKEVDALKKQIEAFQGKSRADKEFIYLDEMLTRNLLKLDNISTEGKDNIRAVRKEAINTVNKCISLLESKVDSPNQQKMDEDGAENKNSGEEGGAVEKMNDEQNVEQQMVTESGVAADGGAAPPKEENGPMEKVPKTDAQDNPNEIKC</sequence>
<evidence type="ECO:0000313" key="4">
    <source>
        <dbReference type="EMBL" id="RZF35438.1"/>
    </source>
</evidence>
<accession>A0A482WPL3</accession>
<dbReference type="PANTHER" id="PTHR12329">
    <property type="entry name" value="BCL2-ASSOCIATED ATHANOGENE"/>
    <property type="match status" value="1"/>
</dbReference>
<feature type="region of interest" description="Disordered" evidence="2">
    <location>
        <begin position="43"/>
        <end position="376"/>
    </location>
</feature>
<dbReference type="PANTHER" id="PTHR12329:SF5">
    <property type="entry name" value="STARVIN, ISOFORM E"/>
    <property type="match status" value="1"/>
</dbReference>
<feature type="compositionally biased region" description="Polar residues" evidence="2">
    <location>
        <begin position="154"/>
        <end position="203"/>
    </location>
</feature>
<dbReference type="GO" id="GO:0000774">
    <property type="term" value="F:adenyl-nucleotide exchange factor activity"/>
    <property type="evidence" value="ECO:0007669"/>
    <property type="project" value="TreeGrafter"/>
</dbReference>
<dbReference type="AlphaFoldDB" id="A0A482WPL3"/>
<dbReference type="Pfam" id="PF02179">
    <property type="entry name" value="BAG"/>
    <property type="match status" value="1"/>
</dbReference>
<dbReference type="GO" id="GO:0050821">
    <property type="term" value="P:protein stabilization"/>
    <property type="evidence" value="ECO:0007669"/>
    <property type="project" value="TreeGrafter"/>
</dbReference>
<protein>
    <recommendedName>
        <fullName evidence="3">BAG domain-containing protein</fullName>
    </recommendedName>
</protein>
<dbReference type="GO" id="GO:0016020">
    <property type="term" value="C:membrane"/>
    <property type="evidence" value="ECO:0007669"/>
    <property type="project" value="TreeGrafter"/>
</dbReference>
<dbReference type="OrthoDB" id="333905at2759"/>
<dbReference type="PROSITE" id="PS51035">
    <property type="entry name" value="BAG"/>
    <property type="match status" value="1"/>
</dbReference>
<dbReference type="InParanoid" id="A0A482WPL3"/>
<dbReference type="SMR" id="A0A482WPL3"/>
<dbReference type="Proteomes" id="UP000291343">
    <property type="component" value="Unassembled WGS sequence"/>
</dbReference>